<dbReference type="EMBL" id="CP064788">
    <property type="protein sequence ID" value="QSG07572.1"/>
    <property type="molecule type" value="Genomic_DNA"/>
</dbReference>
<reference evidence="1 2" key="1">
    <citation type="submission" date="2020-11" db="EMBL/GenBank/DDBJ databases">
        <title>Carbohydrate-dependent, anaerobic sulfur respiration: A novel catabolism in halophilic archaea.</title>
        <authorList>
            <person name="Sorokin D.Y."/>
            <person name="Messina E."/>
            <person name="Smedile F."/>
            <person name="La Cono V."/>
            <person name="Hallsworth J.E."/>
            <person name="Yakimov M.M."/>
        </authorList>
    </citation>
    <scope>NUCLEOTIDE SEQUENCE [LARGE SCALE GENOMIC DNA]</scope>
    <source>
        <strain evidence="1 2">HSR12-2</strain>
    </source>
</reference>
<sequence length="106" mass="11858">MATRSTPDGASTPELPSVVPFDLSPLTRLSCQLGERVVTDDEATRRGEFEYVDGSWSLSVFDVTDYTVVLCVRTPVGFRRFYGAIQADIEAVEPILEAAEDWQRRE</sequence>
<evidence type="ECO:0000313" key="2">
    <source>
        <dbReference type="Proteomes" id="UP000662973"/>
    </source>
</evidence>
<dbReference type="GeneID" id="68850836"/>
<dbReference type="AlphaFoldDB" id="A0A897N3M5"/>
<gene>
    <name evidence="1" type="ORF">HSR122_0155</name>
</gene>
<dbReference type="Proteomes" id="UP000662973">
    <property type="component" value="Chromosome"/>
</dbReference>
<dbReference type="KEGG" id="hds:HSR122_0155"/>
<keyword evidence="2" id="KW-1185">Reference proteome</keyword>
<proteinExistence type="predicted"/>
<dbReference type="RefSeq" id="WP_229110736.1">
    <property type="nucleotide sequence ID" value="NZ_CP064788.1"/>
</dbReference>
<evidence type="ECO:0000313" key="1">
    <source>
        <dbReference type="EMBL" id="QSG07572.1"/>
    </source>
</evidence>
<accession>A0A897N3M5</accession>
<organism evidence="1 2">
    <name type="scientific">Halapricum desulfuricans</name>
    <dbReference type="NCBI Taxonomy" id="2841257"/>
    <lineage>
        <taxon>Archaea</taxon>
        <taxon>Methanobacteriati</taxon>
        <taxon>Methanobacteriota</taxon>
        <taxon>Stenosarchaea group</taxon>
        <taxon>Halobacteria</taxon>
        <taxon>Halobacteriales</taxon>
        <taxon>Haloarculaceae</taxon>
        <taxon>Halapricum</taxon>
    </lineage>
</organism>
<protein>
    <submittedName>
        <fullName evidence="1">Uncharacterized protein</fullName>
    </submittedName>
</protein>
<name>A0A897N3M5_9EURY</name>